<evidence type="ECO:0000259" key="2">
    <source>
        <dbReference type="PROSITE" id="PS50128"/>
    </source>
</evidence>
<dbReference type="RefSeq" id="XP_026683954.1">
    <property type="nucleotide sequence ID" value="XM_026828153.1"/>
</dbReference>
<dbReference type="OMA" id="GQMEVIM"/>
<feature type="domain" description="SURP motif" evidence="2">
    <location>
        <begin position="79"/>
        <end position="121"/>
    </location>
</feature>
<dbReference type="Proteomes" id="UP000079169">
    <property type="component" value="Unplaced"/>
</dbReference>
<dbReference type="KEGG" id="dci:103515449"/>
<dbReference type="InterPro" id="IPR040397">
    <property type="entry name" value="SWAP"/>
</dbReference>
<dbReference type="STRING" id="121845.A0A1S4EIY5"/>
<dbReference type="RefSeq" id="XP_026683955.1">
    <property type="nucleotide sequence ID" value="XM_026828154.1"/>
</dbReference>
<evidence type="ECO:0000256" key="1">
    <source>
        <dbReference type="SAM" id="MobiDB-lite"/>
    </source>
</evidence>
<dbReference type="PaxDb" id="121845-A0A1S4EIY5"/>
<dbReference type="PANTHER" id="PTHR13161:SF15">
    <property type="entry name" value="SPLICING FACTOR, SUPPRESSOR OF WHITE-APRICOT HOMOLOG"/>
    <property type="match status" value="1"/>
</dbReference>
<protein>
    <submittedName>
        <fullName evidence="4 5">Splicing factor, suppressor of white-apricot homolog</fullName>
    </submittedName>
</protein>
<dbReference type="PROSITE" id="PS50128">
    <property type="entry name" value="SURP"/>
    <property type="match status" value="1"/>
</dbReference>
<dbReference type="SUPFAM" id="SSF109905">
    <property type="entry name" value="Surp module (SWAP domain)"/>
    <property type="match status" value="1"/>
</dbReference>
<gene>
    <name evidence="4 5 6" type="primary">LOC103515449</name>
</gene>
<dbReference type="GeneID" id="103515449"/>
<evidence type="ECO:0000313" key="4">
    <source>
        <dbReference type="RefSeq" id="XP_017302170.1"/>
    </source>
</evidence>
<accession>A0A1S4EIY5</accession>
<dbReference type="InterPro" id="IPR035967">
    <property type="entry name" value="SWAP/Surp_sf"/>
</dbReference>
<feature type="region of interest" description="Disordered" evidence="1">
    <location>
        <begin position="29"/>
        <end position="49"/>
    </location>
</feature>
<dbReference type="Gene3D" id="1.10.10.790">
    <property type="entry name" value="Surp module"/>
    <property type="match status" value="1"/>
</dbReference>
<keyword evidence="3" id="KW-1185">Reference proteome</keyword>
<dbReference type="InterPro" id="IPR000061">
    <property type="entry name" value="Surp"/>
</dbReference>
<dbReference type="AlphaFoldDB" id="A0A1S4EIY5"/>
<sequence length="194" mass="22221">MSEYFYFPSEEELKRLQEAGKEKLYGQVGFTYDDDSNDKEDVKKVDEENGDESDVFELIPQLDIPVNTVLPTSKKHFAIIEKTASFINSQGAQMEILLKMKQASNPHFGFLSFDNPLYPFYRHVLSAIQSGRYMPGTYEQQKSSELNSSSEQEDYLHPSLQVPTMSTLPESICNVAQDYRMVQKISSSRQLECC</sequence>
<dbReference type="SMART" id="SM00648">
    <property type="entry name" value="SWAP"/>
    <property type="match status" value="1"/>
</dbReference>
<evidence type="ECO:0000313" key="5">
    <source>
        <dbReference type="RefSeq" id="XP_026683954.1"/>
    </source>
</evidence>
<evidence type="ECO:0000313" key="3">
    <source>
        <dbReference type="Proteomes" id="UP000079169"/>
    </source>
</evidence>
<proteinExistence type="predicted"/>
<name>A0A1S4EIY5_DIACI</name>
<reference evidence="4 5" key="1">
    <citation type="submission" date="2025-04" db="UniProtKB">
        <authorList>
            <consortium name="RefSeq"/>
        </authorList>
    </citation>
    <scope>IDENTIFICATION</scope>
</reference>
<dbReference type="GO" id="GO:0000395">
    <property type="term" value="P:mRNA 5'-splice site recognition"/>
    <property type="evidence" value="ECO:0007669"/>
    <property type="project" value="TreeGrafter"/>
</dbReference>
<dbReference type="Pfam" id="PF01805">
    <property type="entry name" value="Surp"/>
    <property type="match status" value="1"/>
</dbReference>
<dbReference type="PANTHER" id="PTHR13161">
    <property type="entry name" value="SPLICING FACTOR SUPPRESSOR OF WHITE APRICOT"/>
    <property type="match status" value="1"/>
</dbReference>
<dbReference type="GO" id="GO:0003723">
    <property type="term" value="F:RNA binding"/>
    <property type="evidence" value="ECO:0007669"/>
    <property type="project" value="InterPro"/>
</dbReference>
<evidence type="ECO:0000313" key="6">
    <source>
        <dbReference type="RefSeq" id="XP_026683955.1"/>
    </source>
</evidence>
<organism evidence="3 4">
    <name type="scientific">Diaphorina citri</name>
    <name type="common">Asian citrus psyllid</name>
    <dbReference type="NCBI Taxonomy" id="121845"/>
    <lineage>
        <taxon>Eukaryota</taxon>
        <taxon>Metazoa</taxon>
        <taxon>Ecdysozoa</taxon>
        <taxon>Arthropoda</taxon>
        <taxon>Hexapoda</taxon>
        <taxon>Insecta</taxon>
        <taxon>Pterygota</taxon>
        <taxon>Neoptera</taxon>
        <taxon>Paraneoptera</taxon>
        <taxon>Hemiptera</taxon>
        <taxon>Sternorrhyncha</taxon>
        <taxon>Psylloidea</taxon>
        <taxon>Psyllidae</taxon>
        <taxon>Diaphorininae</taxon>
        <taxon>Diaphorina</taxon>
    </lineage>
</organism>
<dbReference type="RefSeq" id="XP_017302170.1">
    <property type="nucleotide sequence ID" value="XM_017446681.2"/>
</dbReference>